<comment type="caution">
    <text evidence="5">The sequence shown here is derived from an EMBL/GenBank/DDBJ whole genome shotgun (WGS) entry which is preliminary data.</text>
</comment>
<keyword evidence="2 5" id="KW-0645">Protease</keyword>
<evidence type="ECO:0000256" key="2">
    <source>
        <dbReference type="ARBA" id="ARBA00022670"/>
    </source>
</evidence>
<organism evidence="5 6">
    <name type="scientific">Nocardia rhamnosiphila</name>
    <dbReference type="NCBI Taxonomy" id="426716"/>
    <lineage>
        <taxon>Bacteria</taxon>
        <taxon>Bacillati</taxon>
        <taxon>Actinomycetota</taxon>
        <taxon>Actinomycetes</taxon>
        <taxon>Mycobacteriales</taxon>
        <taxon>Nocardiaceae</taxon>
        <taxon>Nocardia</taxon>
    </lineage>
</organism>
<dbReference type="Proteomes" id="UP001550628">
    <property type="component" value="Unassembled WGS sequence"/>
</dbReference>
<dbReference type="GO" id="GO:0008233">
    <property type="term" value="F:peptidase activity"/>
    <property type="evidence" value="ECO:0007669"/>
    <property type="project" value="UniProtKB-KW"/>
</dbReference>
<dbReference type="GO" id="GO:0006508">
    <property type="term" value="P:proteolysis"/>
    <property type="evidence" value="ECO:0007669"/>
    <property type="project" value="UniProtKB-KW"/>
</dbReference>
<dbReference type="SUPFAM" id="SSF53163">
    <property type="entry name" value="HybD-like"/>
    <property type="match status" value="1"/>
</dbReference>
<dbReference type="Gene3D" id="3.40.50.1450">
    <property type="entry name" value="HybD-like"/>
    <property type="match status" value="1"/>
</dbReference>
<comment type="similarity">
    <text evidence="1">Belongs to the peptidase A31 family.</text>
</comment>
<accession>A0ABV2WPT2</accession>
<dbReference type="InterPro" id="IPR023430">
    <property type="entry name" value="Pept_HybD-like_dom_sf"/>
</dbReference>
<reference evidence="5 6" key="1">
    <citation type="submission" date="2024-06" db="EMBL/GenBank/DDBJ databases">
        <title>The Natural Products Discovery Center: Release of the First 8490 Sequenced Strains for Exploring Actinobacteria Biosynthetic Diversity.</title>
        <authorList>
            <person name="Kalkreuter E."/>
            <person name="Kautsar S.A."/>
            <person name="Yang D."/>
            <person name="Bader C.D."/>
            <person name="Teijaro C.N."/>
            <person name="Fluegel L."/>
            <person name="Davis C.M."/>
            <person name="Simpson J.R."/>
            <person name="Lauterbach L."/>
            <person name="Steele A.D."/>
            <person name="Gui C."/>
            <person name="Meng S."/>
            <person name="Li G."/>
            <person name="Viehrig K."/>
            <person name="Ye F."/>
            <person name="Su P."/>
            <person name="Kiefer A.F."/>
            <person name="Nichols A."/>
            <person name="Cepeda A.J."/>
            <person name="Yan W."/>
            <person name="Fan B."/>
            <person name="Jiang Y."/>
            <person name="Adhikari A."/>
            <person name="Zheng C.-J."/>
            <person name="Schuster L."/>
            <person name="Cowan T.M."/>
            <person name="Smanski M.J."/>
            <person name="Chevrette M.G."/>
            <person name="De Carvalho L.P.S."/>
            <person name="Shen B."/>
        </authorList>
    </citation>
    <scope>NUCLEOTIDE SEQUENCE [LARGE SCALE GENOMIC DNA]</scope>
    <source>
        <strain evidence="5 6">NPDC019708</strain>
    </source>
</reference>
<evidence type="ECO:0000313" key="5">
    <source>
        <dbReference type="EMBL" id="MEU1952897.1"/>
    </source>
</evidence>
<gene>
    <name evidence="5" type="ORF">ABZ510_13620</name>
</gene>
<evidence type="ECO:0000256" key="4">
    <source>
        <dbReference type="ARBA" id="ARBA00022801"/>
    </source>
</evidence>
<dbReference type="InterPro" id="IPR000671">
    <property type="entry name" value="Peptidase_A31"/>
</dbReference>
<dbReference type="RefSeq" id="WP_356953908.1">
    <property type="nucleotide sequence ID" value="NZ_JBEXYG010000002.1"/>
</dbReference>
<dbReference type="NCBIfam" id="TIGR00072">
    <property type="entry name" value="hydrog_prot"/>
    <property type="match status" value="1"/>
</dbReference>
<name>A0ABV2WPT2_9NOCA</name>
<evidence type="ECO:0000313" key="6">
    <source>
        <dbReference type="Proteomes" id="UP001550628"/>
    </source>
</evidence>
<keyword evidence="4" id="KW-0378">Hydrolase</keyword>
<keyword evidence="6" id="KW-1185">Reference proteome</keyword>
<sequence length="170" mass="17609">MTTARAVVIGIGTGCRHDDGVGPEVASRIAGLRIPGVRVAISDGECTGLLDLWTGSGLAVVVDAVVDTPSRPGRVRRVDEHRLRGPSAVTSSHSLGVIEAVRLGEVLGRLPDRLVIFAVDVERHDLGLGLSAPVSAAVPRLVAAISAELERYARGRPDAVRSYPSAGGPA</sequence>
<keyword evidence="3" id="KW-0064">Aspartyl protease</keyword>
<dbReference type="EMBL" id="JBEYBF010000008">
    <property type="protein sequence ID" value="MEU1952897.1"/>
    <property type="molecule type" value="Genomic_DNA"/>
</dbReference>
<proteinExistence type="inferred from homology"/>
<evidence type="ECO:0000256" key="3">
    <source>
        <dbReference type="ARBA" id="ARBA00022750"/>
    </source>
</evidence>
<dbReference type="PANTHER" id="PTHR30302">
    <property type="entry name" value="HYDROGENASE 1 MATURATION PROTEASE"/>
    <property type="match status" value="1"/>
</dbReference>
<dbReference type="CDD" id="cd00518">
    <property type="entry name" value="H2MP"/>
    <property type="match status" value="1"/>
</dbReference>
<dbReference type="PANTHER" id="PTHR30302:SF1">
    <property type="entry name" value="HYDROGENASE 2 MATURATION PROTEASE"/>
    <property type="match status" value="1"/>
</dbReference>
<evidence type="ECO:0000256" key="1">
    <source>
        <dbReference type="ARBA" id="ARBA00006814"/>
    </source>
</evidence>
<dbReference type="Pfam" id="PF01750">
    <property type="entry name" value="HycI"/>
    <property type="match status" value="1"/>
</dbReference>
<protein>
    <submittedName>
        <fullName evidence="5">Hydrogenase maturation protease</fullName>
    </submittedName>
</protein>